<dbReference type="RefSeq" id="WP_153437677.1">
    <property type="nucleotide sequence ID" value="NZ_CP121660.1"/>
</dbReference>
<evidence type="ECO:0000313" key="3">
    <source>
        <dbReference type="EMBL" id="MQX14587.1"/>
    </source>
</evidence>
<evidence type="ECO:0000313" key="4">
    <source>
        <dbReference type="Proteomes" id="UP000439983"/>
    </source>
</evidence>
<dbReference type="AlphaFoldDB" id="A0A6N7L9L6"/>
<reference evidence="3 4" key="1">
    <citation type="journal article" date="2013" name="Genome Biol.">
        <title>Comparative genomics of the core and accessory genomes of 48 Sinorhizobium strains comprising five genospecies.</title>
        <authorList>
            <person name="Sugawara M."/>
            <person name="Epstein B."/>
            <person name="Badgley B.D."/>
            <person name="Unno T."/>
            <person name="Xu L."/>
            <person name="Reese J."/>
            <person name="Gyaneshwar P."/>
            <person name="Denny R."/>
            <person name="Mudge J."/>
            <person name="Bharti A.K."/>
            <person name="Farmer A.D."/>
            <person name="May G.D."/>
            <person name="Woodward J.E."/>
            <person name="Medigue C."/>
            <person name="Vallenet D."/>
            <person name="Lajus A."/>
            <person name="Rouy Z."/>
            <person name="Martinez-Vaz B."/>
            <person name="Tiffin P."/>
            <person name="Young N.D."/>
            <person name="Sadowsky M.J."/>
        </authorList>
    </citation>
    <scope>NUCLEOTIDE SEQUENCE [LARGE SCALE GENOMIC DNA]</scope>
    <source>
        <strain evidence="3 4">USDA4894</strain>
    </source>
</reference>
<feature type="signal peptide" evidence="2">
    <location>
        <begin position="1"/>
        <end position="20"/>
    </location>
</feature>
<name>A0A6N7L9L6_SINTE</name>
<accession>A0A6N7L9L6</accession>
<feature type="region of interest" description="Disordered" evidence="1">
    <location>
        <begin position="30"/>
        <end position="63"/>
    </location>
</feature>
<proteinExistence type="predicted"/>
<evidence type="ECO:0008006" key="5">
    <source>
        <dbReference type="Google" id="ProtNLM"/>
    </source>
</evidence>
<gene>
    <name evidence="3" type="ORF">GHK62_07350</name>
</gene>
<keyword evidence="4" id="KW-1185">Reference proteome</keyword>
<dbReference type="PROSITE" id="PS51257">
    <property type="entry name" value="PROKAR_LIPOPROTEIN"/>
    <property type="match status" value="1"/>
</dbReference>
<evidence type="ECO:0000256" key="1">
    <source>
        <dbReference type="SAM" id="MobiDB-lite"/>
    </source>
</evidence>
<dbReference type="Proteomes" id="UP000439983">
    <property type="component" value="Unassembled WGS sequence"/>
</dbReference>
<dbReference type="EMBL" id="WITC01000032">
    <property type="protein sequence ID" value="MQX14587.1"/>
    <property type="molecule type" value="Genomic_DNA"/>
</dbReference>
<organism evidence="3 4">
    <name type="scientific">Sinorhizobium terangae</name>
    <dbReference type="NCBI Taxonomy" id="110322"/>
    <lineage>
        <taxon>Bacteria</taxon>
        <taxon>Pseudomonadati</taxon>
        <taxon>Pseudomonadota</taxon>
        <taxon>Alphaproteobacteria</taxon>
        <taxon>Hyphomicrobiales</taxon>
        <taxon>Rhizobiaceae</taxon>
        <taxon>Sinorhizobium/Ensifer group</taxon>
        <taxon>Sinorhizobium</taxon>
    </lineage>
</organism>
<sequence>MSKFVILALTAVAISVGSVACVSENPDTASIAPNAENRNGALNPRASGAPPRNGSYYKGIFRE</sequence>
<comment type="caution">
    <text evidence="3">The sequence shown here is derived from an EMBL/GenBank/DDBJ whole genome shotgun (WGS) entry which is preliminary data.</text>
</comment>
<feature type="chain" id="PRO_5027097442" description="Lipoprotein" evidence="2">
    <location>
        <begin position="21"/>
        <end position="63"/>
    </location>
</feature>
<keyword evidence="2" id="KW-0732">Signal</keyword>
<protein>
    <recommendedName>
        <fullName evidence="5">Lipoprotein</fullName>
    </recommendedName>
</protein>
<evidence type="ECO:0000256" key="2">
    <source>
        <dbReference type="SAM" id="SignalP"/>
    </source>
</evidence>